<accession>B6XEJ1</accession>
<evidence type="ECO:0000313" key="2">
    <source>
        <dbReference type="Proteomes" id="UP000003729"/>
    </source>
</evidence>
<gene>
    <name evidence="1" type="ORF">PROVALCAL_01770</name>
</gene>
<proteinExistence type="predicted"/>
<organism evidence="1 2">
    <name type="scientific">Providencia alcalifaciens DSM 30120</name>
    <dbReference type="NCBI Taxonomy" id="520999"/>
    <lineage>
        <taxon>Bacteria</taxon>
        <taxon>Pseudomonadati</taxon>
        <taxon>Pseudomonadota</taxon>
        <taxon>Gammaproteobacteria</taxon>
        <taxon>Enterobacterales</taxon>
        <taxon>Morganellaceae</taxon>
        <taxon>Providencia</taxon>
    </lineage>
</organism>
<comment type="caution">
    <text evidence="1">The sequence shown here is derived from an EMBL/GenBank/DDBJ whole genome shotgun (WGS) entry which is preliminary data.</text>
</comment>
<protein>
    <submittedName>
        <fullName evidence="1">Uncharacterized protein</fullName>
    </submittedName>
</protein>
<sequence length="48" mass="5292">MDIEKLAHSDLYSWVSTASSGERPKNGTIYLQNITTTILPLSNNIAVQ</sequence>
<name>B6XEJ1_9GAMM</name>
<dbReference type="AlphaFoldDB" id="B6XEJ1"/>
<dbReference type="Proteomes" id="UP000003729">
    <property type="component" value="Unassembled WGS sequence"/>
</dbReference>
<reference evidence="1 2" key="2">
    <citation type="submission" date="2008-10" db="EMBL/GenBank/DDBJ databases">
        <authorList>
            <person name="Fulton L."/>
            <person name="Clifton S."/>
            <person name="Fulton B."/>
            <person name="Xu J."/>
            <person name="Minx P."/>
            <person name="Pepin K.H."/>
            <person name="Johnson M."/>
            <person name="Bhonagiri V."/>
            <person name="Nash W.E."/>
            <person name="Mardis E.R."/>
            <person name="Wilson R.K."/>
        </authorList>
    </citation>
    <scope>NUCLEOTIDE SEQUENCE [LARGE SCALE GENOMIC DNA]</scope>
    <source>
        <strain evidence="1 2">DSM 30120</strain>
    </source>
</reference>
<reference evidence="1 2" key="1">
    <citation type="submission" date="2008-10" db="EMBL/GenBank/DDBJ databases">
        <title>Draft genome sequence of Providencia alcalifaciens (DSM 30120).</title>
        <authorList>
            <person name="Sudarsanam P."/>
            <person name="Ley R."/>
            <person name="Guruge J."/>
            <person name="Turnbaugh P.J."/>
            <person name="Mahowald M."/>
            <person name="Liep D."/>
            <person name="Gordon J."/>
        </authorList>
    </citation>
    <scope>NUCLEOTIDE SEQUENCE [LARGE SCALE GENOMIC DNA]</scope>
    <source>
        <strain evidence="1 2">DSM 30120</strain>
    </source>
</reference>
<dbReference type="EMBL" id="ABXW01000046">
    <property type="protein sequence ID" value="EEB45928.1"/>
    <property type="molecule type" value="Genomic_DNA"/>
</dbReference>
<evidence type="ECO:0000313" key="1">
    <source>
        <dbReference type="EMBL" id="EEB45928.1"/>
    </source>
</evidence>